<sequence length="281" mass="31108">MYEWDKRGMHLRAGSRTAPRVRGVVRQQLMMTNSSFPLANSKAKAWTWVPPRVFRLALVVLALPVALVIPTTRMRRSPSSVHVDKTRVEALGAIASNQSSVAALSKTVQIHAQGVDKQVELHMRRSGMRLDDHANRLHVPYSHLKELMEHMCIAKAEELPKEAAPSGSDRPTDPAKVLVSIDEVRHVVTPWIQDASSDVDDYEISAAGTEPTSKQRVQDCAAACAARQALGAKACATRARWALSATVTARGVNSRRAHRWATRDRSSYLVLTEINFTFTDN</sequence>
<accession>A0ABN9QW80</accession>
<comment type="caution">
    <text evidence="2">The sequence shown here is derived from an EMBL/GenBank/DDBJ whole genome shotgun (WGS) entry which is preliminary data.</text>
</comment>
<protein>
    <submittedName>
        <fullName evidence="2">Uncharacterized protein</fullName>
    </submittedName>
</protein>
<feature type="transmembrane region" description="Helical" evidence="1">
    <location>
        <begin position="53"/>
        <end position="70"/>
    </location>
</feature>
<name>A0ABN9QW80_9DINO</name>
<keyword evidence="1" id="KW-1133">Transmembrane helix</keyword>
<proteinExistence type="predicted"/>
<dbReference type="EMBL" id="CAUYUJ010004413">
    <property type="protein sequence ID" value="CAK0809437.1"/>
    <property type="molecule type" value="Genomic_DNA"/>
</dbReference>
<keyword evidence="1" id="KW-0812">Transmembrane</keyword>
<evidence type="ECO:0000313" key="3">
    <source>
        <dbReference type="Proteomes" id="UP001189429"/>
    </source>
</evidence>
<organism evidence="2 3">
    <name type="scientific">Prorocentrum cordatum</name>
    <dbReference type="NCBI Taxonomy" id="2364126"/>
    <lineage>
        <taxon>Eukaryota</taxon>
        <taxon>Sar</taxon>
        <taxon>Alveolata</taxon>
        <taxon>Dinophyceae</taxon>
        <taxon>Prorocentrales</taxon>
        <taxon>Prorocentraceae</taxon>
        <taxon>Prorocentrum</taxon>
    </lineage>
</organism>
<evidence type="ECO:0000256" key="1">
    <source>
        <dbReference type="SAM" id="Phobius"/>
    </source>
</evidence>
<keyword evidence="3" id="KW-1185">Reference proteome</keyword>
<gene>
    <name evidence="2" type="ORF">PCOR1329_LOCUS14691</name>
</gene>
<keyword evidence="1" id="KW-0472">Membrane</keyword>
<evidence type="ECO:0000313" key="2">
    <source>
        <dbReference type="EMBL" id="CAK0809437.1"/>
    </source>
</evidence>
<dbReference type="Proteomes" id="UP001189429">
    <property type="component" value="Unassembled WGS sequence"/>
</dbReference>
<reference evidence="2" key="1">
    <citation type="submission" date="2023-10" db="EMBL/GenBank/DDBJ databases">
        <authorList>
            <person name="Chen Y."/>
            <person name="Shah S."/>
            <person name="Dougan E. K."/>
            <person name="Thang M."/>
            <person name="Chan C."/>
        </authorList>
    </citation>
    <scope>NUCLEOTIDE SEQUENCE [LARGE SCALE GENOMIC DNA]</scope>
</reference>